<dbReference type="OrthoDB" id="523921at2759"/>
<reference evidence="2 3" key="1">
    <citation type="submission" date="2017-08" db="EMBL/GenBank/DDBJ databases">
        <title>Acidophilic green algal genome provides insights into adaptation to an acidic environment.</title>
        <authorList>
            <person name="Hirooka S."/>
            <person name="Hirose Y."/>
            <person name="Kanesaki Y."/>
            <person name="Higuchi S."/>
            <person name="Fujiwara T."/>
            <person name="Onuma R."/>
            <person name="Era A."/>
            <person name="Ohbayashi R."/>
            <person name="Uzuka A."/>
            <person name="Nozaki H."/>
            <person name="Yoshikawa H."/>
            <person name="Miyagishima S.Y."/>
        </authorList>
    </citation>
    <scope>NUCLEOTIDE SEQUENCE [LARGE SCALE GENOMIC DNA]</scope>
    <source>
        <strain evidence="2 3">NIES-2499</strain>
    </source>
</reference>
<gene>
    <name evidence="2" type="ORF">CEUSTIGMA_g11656.t1</name>
</gene>
<dbReference type="PANTHER" id="PTHR22916">
    <property type="entry name" value="GLYCOSYLTRANSFERASE"/>
    <property type="match status" value="1"/>
</dbReference>
<name>A0A250XMI2_9CHLO</name>
<dbReference type="AlphaFoldDB" id="A0A250XMI2"/>
<dbReference type="EMBL" id="BEGY01000119">
    <property type="protein sequence ID" value="GAX84233.1"/>
    <property type="molecule type" value="Genomic_DNA"/>
</dbReference>
<evidence type="ECO:0000256" key="1">
    <source>
        <dbReference type="SAM" id="SignalP"/>
    </source>
</evidence>
<feature type="chain" id="PRO_5012174061" description="Glycosyltransferase 2-like domain-containing protein" evidence="1">
    <location>
        <begin position="20"/>
        <end position="434"/>
    </location>
</feature>
<proteinExistence type="predicted"/>
<dbReference type="Proteomes" id="UP000232323">
    <property type="component" value="Unassembled WGS sequence"/>
</dbReference>
<accession>A0A250XMI2</accession>
<evidence type="ECO:0000313" key="3">
    <source>
        <dbReference type="Proteomes" id="UP000232323"/>
    </source>
</evidence>
<dbReference type="InterPro" id="IPR029044">
    <property type="entry name" value="Nucleotide-diphossugar_trans"/>
</dbReference>
<keyword evidence="1" id="KW-0732">Signal</keyword>
<dbReference type="PANTHER" id="PTHR22916:SF3">
    <property type="entry name" value="UDP-GLCNAC:BETAGAL BETA-1,3-N-ACETYLGLUCOSAMINYLTRANSFERASE-LIKE PROTEIN 1"/>
    <property type="match status" value="1"/>
</dbReference>
<protein>
    <recommendedName>
        <fullName evidence="4">Glycosyltransferase 2-like domain-containing protein</fullName>
    </recommendedName>
</protein>
<dbReference type="Gene3D" id="3.90.550.10">
    <property type="entry name" value="Spore Coat Polysaccharide Biosynthesis Protein SpsA, Chain A"/>
    <property type="match status" value="1"/>
</dbReference>
<sequence>MWIVLITLLLFDRRLDCHAQQPHNRSSSHVRQSLLPNCSAIEELLGPHNGGHIRDLIQLEGQAVRKYVYWEQLMQHLKNPPTAESERIAFTTSHTLQEVQEFLESSKTSKISAKAKVDSFISSIRSQLSGLQMYSLGVIRACSYGRLNTHLYEGRPRVSMLLQFYKRSHAIDGFIKWARECKRHSSMELLVNVDHPQDHEAWALASYNTSGLVIPVFSNNIHEIRSYNTLARLARGDILVLMQDDQMPRTDEGCKWMKDVVSLFDRWPDTGVIGLHKNVHCWHEEGYPGMFVDPETGIHAHWAQKVDLAPMAVRRTAMLQVGGFDETLSEPGMCGIISDWEFSQRMWISGWAVMGLGYKLEMDQDIRAGGTHVNGTEFKCWGLQMRTAGEVMSIHNALDVENEMCDAARYLNLKHLRLVDSSRCPYKKAGCTLT</sequence>
<feature type="signal peptide" evidence="1">
    <location>
        <begin position="1"/>
        <end position="19"/>
    </location>
</feature>
<keyword evidence="3" id="KW-1185">Reference proteome</keyword>
<organism evidence="2 3">
    <name type="scientific">Chlamydomonas eustigma</name>
    <dbReference type="NCBI Taxonomy" id="1157962"/>
    <lineage>
        <taxon>Eukaryota</taxon>
        <taxon>Viridiplantae</taxon>
        <taxon>Chlorophyta</taxon>
        <taxon>core chlorophytes</taxon>
        <taxon>Chlorophyceae</taxon>
        <taxon>CS clade</taxon>
        <taxon>Chlamydomonadales</taxon>
        <taxon>Chlamydomonadaceae</taxon>
        <taxon>Chlamydomonas</taxon>
    </lineage>
</organism>
<evidence type="ECO:0000313" key="2">
    <source>
        <dbReference type="EMBL" id="GAX84233.1"/>
    </source>
</evidence>
<dbReference type="GO" id="GO:0016757">
    <property type="term" value="F:glycosyltransferase activity"/>
    <property type="evidence" value="ECO:0007669"/>
    <property type="project" value="UniProtKB-ARBA"/>
</dbReference>
<evidence type="ECO:0008006" key="4">
    <source>
        <dbReference type="Google" id="ProtNLM"/>
    </source>
</evidence>
<comment type="caution">
    <text evidence="2">The sequence shown here is derived from an EMBL/GenBank/DDBJ whole genome shotgun (WGS) entry which is preliminary data.</text>
</comment>
<dbReference type="SUPFAM" id="SSF53448">
    <property type="entry name" value="Nucleotide-diphospho-sugar transferases"/>
    <property type="match status" value="1"/>
</dbReference>